<dbReference type="InParanoid" id="A0A1B1AM52"/>
<evidence type="ECO:0000256" key="1">
    <source>
        <dbReference type="SAM" id="SignalP"/>
    </source>
</evidence>
<evidence type="ECO:0000313" key="3">
    <source>
        <dbReference type="Proteomes" id="UP000092498"/>
    </source>
</evidence>
<dbReference type="KEGG" id="cbot:ATE48_17805"/>
<keyword evidence="1" id="KW-0732">Signal</keyword>
<sequence>MPRDRFGAGEVLMRTLFAVVATLALTTPALAQQQRPNCEAWEYRAFDFWIGDWDAFRADTNAPAGHSSVRAEDTGCVITEHWTSIGQPYSGRSLNIYDRATQKWEQFWVDSTGNRVHFIGSPTPTGMRIATETPVTVAPNQQAYSRITFTNNPDGTVLQHGEQSADGQAWTTSYAFIYRRRTE</sequence>
<organism evidence="2 3">
    <name type="scientific">Candidatus Viadribacter manganicus</name>
    <dbReference type="NCBI Taxonomy" id="1759059"/>
    <lineage>
        <taxon>Bacteria</taxon>
        <taxon>Pseudomonadati</taxon>
        <taxon>Pseudomonadota</taxon>
        <taxon>Alphaproteobacteria</taxon>
        <taxon>Hyphomonadales</taxon>
        <taxon>Hyphomonadaceae</taxon>
        <taxon>Candidatus Viadribacter</taxon>
    </lineage>
</organism>
<accession>A0A1B1AM52</accession>
<dbReference type="AlphaFoldDB" id="A0A1B1AM52"/>
<proteinExistence type="predicted"/>
<reference evidence="2 3" key="1">
    <citation type="submission" date="2015-11" db="EMBL/GenBank/DDBJ databases">
        <title>Whole-Genome Sequence of Candidatus Oderbacter manganicum from the National Park Lower Oder Valley, Germany.</title>
        <authorList>
            <person name="Braun B."/>
            <person name="Liere K."/>
            <person name="Szewzyk U."/>
        </authorList>
    </citation>
    <scope>NUCLEOTIDE SEQUENCE [LARGE SCALE GENOMIC DNA]</scope>
    <source>
        <strain evidence="2 3">OTSz_A_272</strain>
    </source>
</reference>
<feature type="signal peptide" evidence="1">
    <location>
        <begin position="1"/>
        <end position="31"/>
    </location>
</feature>
<dbReference type="Proteomes" id="UP000092498">
    <property type="component" value="Chromosome"/>
</dbReference>
<evidence type="ECO:0000313" key="2">
    <source>
        <dbReference type="EMBL" id="ANP47621.1"/>
    </source>
</evidence>
<gene>
    <name evidence="2" type="ORF">ATE48_17805</name>
</gene>
<protein>
    <recommendedName>
        <fullName evidence="4">DUF1579 domain-containing protein</fullName>
    </recommendedName>
</protein>
<name>A0A1B1AM52_9PROT</name>
<evidence type="ECO:0008006" key="4">
    <source>
        <dbReference type="Google" id="ProtNLM"/>
    </source>
</evidence>
<keyword evidence="3" id="KW-1185">Reference proteome</keyword>
<feature type="chain" id="PRO_5008519025" description="DUF1579 domain-containing protein" evidence="1">
    <location>
        <begin position="32"/>
        <end position="183"/>
    </location>
</feature>
<dbReference type="EMBL" id="CP013244">
    <property type="protein sequence ID" value="ANP47621.1"/>
    <property type="molecule type" value="Genomic_DNA"/>
</dbReference>
<dbReference type="STRING" id="1759059.ATE48_17805"/>